<proteinExistence type="predicted"/>
<evidence type="ECO:0000313" key="2">
    <source>
        <dbReference type="EMBL" id="EFL56630.1"/>
    </source>
</evidence>
<dbReference type="RefSeq" id="WP_005376364.1">
    <property type="nucleotide sequence ID" value="NZ_AEDR01000019.1"/>
</dbReference>
<feature type="transmembrane region" description="Helical" evidence="1">
    <location>
        <begin position="154"/>
        <end position="176"/>
    </location>
</feature>
<comment type="caution">
    <text evidence="2">The sequence shown here is derived from an EMBL/GenBank/DDBJ whole genome shotgun (WGS) entry which is preliminary data.</text>
</comment>
<feature type="transmembrane region" description="Helical" evidence="1">
    <location>
        <begin position="66"/>
        <end position="90"/>
    </location>
</feature>
<keyword evidence="1" id="KW-0812">Transmembrane</keyword>
<keyword evidence="1" id="KW-1133">Transmembrane helix</keyword>
<feature type="transmembrane region" description="Helical" evidence="1">
    <location>
        <begin position="97"/>
        <end position="115"/>
    </location>
</feature>
<gene>
    <name evidence="2" type="ORF">HMPREF9321_1373</name>
</gene>
<dbReference type="AlphaFoldDB" id="E1L578"/>
<reference evidence="2 3" key="1">
    <citation type="submission" date="2010-08" db="EMBL/GenBank/DDBJ databases">
        <authorList>
            <person name="Durkin A.S."/>
            <person name="Madupu R."/>
            <person name="Torralba M."/>
            <person name="Gillis M."/>
            <person name="Methe B."/>
            <person name="Sutton G."/>
            <person name="Nelson K.E."/>
        </authorList>
    </citation>
    <scope>NUCLEOTIDE SEQUENCE [LARGE SCALE GENOMIC DNA]</scope>
    <source>
        <strain evidence="2 3">ACS-049-V-Sch6</strain>
    </source>
</reference>
<dbReference type="EMBL" id="AEDR01000019">
    <property type="protein sequence ID" value="EFL56630.1"/>
    <property type="molecule type" value="Genomic_DNA"/>
</dbReference>
<protein>
    <submittedName>
        <fullName evidence="2">Uncharacterized protein</fullName>
    </submittedName>
</protein>
<sequence length="177" mass="20683">MEHYTGLVLLYFILWLVVRLYRGPVDFTWWPIKSDDEDAINEDMEDYVESNRFIVLANATPEIKRVIISLVSLGIFIFNLINAVGFYLIIQTISMPVFMYYLLIVIMILALVDAVESTYDFYFYFASMFTKNVPVKVIYRYLNIYSIKLLPEYMDEVLCALSILGAIYGIYCYVVIS</sequence>
<dbReference type="Proteomes" id="UP000004211">
    <property type="component" value="Unassembled WGS sequence"/>
</dbReference>
<keyword evidence="1" id="KW-0472">Membrane</keyword>
<organism evidence="2 3">
    <name type="scientific">Veillonella atypica ACS-049-V-Sch6</name>
    <dbReference type="NCBI Taxonomy" id="866776"/>
    <lineage>
        <taxon>Bacteria</taxon>
        <taxon>Bacillati</taxon>
        <taxon>Bacillota</taxon>
        <taxon>Negativicutes</taxon>
        <taxon>Veillonellales</taxon>
        <taxon>Veillonellaceae</taxon>
        <taxon>Veillonella</taxon>
    </lineage>
</organism>
<name>E1L578_9FIRM</name>
<evidence type="ECO:0000313" key="3">
    <source>
        <dbReference type="Proteomes" id="UP000004211"/>
    </source>
</evidence>
<accession>E1L578</accession>
<evidence type="ECO:0000256" key="1">
    <source>
        <dbReference type="SAM" id="Phobius"/>
    </source>
</evidence>